<dbReference type="EMBL" id="FTPR01000001">
    <property type="protein sequence ID" value="SIT84375.1"/>
    <property type="molecule type" value="Genomic_DNA"/>
</dbReference>
<dbReference type="OrthoDB" id="9814594at2"/>
<protein>
    <submittedName>
        <fullName evidence="1">Uncharacterized protein</fullName>
    </submittedName>
</protein>
<dbReference type="STRING" id="287098.SAMN05421665_1844"/>
<organism evidence="1 2">
    <name type="scientific">Yoonia rosea</name>
    <dbReference type="NCBI Taxonomy" id="287098"/>
    <lineage>
        <taxon>Bacteria</taxon>
        <taxon>Pseudomonadati</taxon>
        <taxon>Pseudomonadota</taxon>
        <taxon>Alphaproteobacteria</taxon>
        <taxon>Rhodobacterales</taxon>
        <taxon>Paracoccaceae</taxon>
        <taxon>Yoonia</taxon>
    </lineage>
</organism>
<reference evidence="2" key="1">
    <citation type="submission" date="2017-01" db="EMBL/GenBank/DDBJ databases">
        <authorList>
            <person name="Varghese N."/>
            <person name="Submissions S."/>
        </authorList>
    </citation>
    <scope>NUCLEOTIDE SEQUENCE [LARGE SCALE GENOMIC DNA]</scope>
    <source>
        <strain evidence="2">DSM 29591</strain>
    </source>
</reference>
<name>A0A1R3X0M4_9RHOB</name>
<dbReference type="AlphaFoldDB" id="A0A1R3X0M4"/>
<keyword evidence="2" id="KW-1185">Reference proteome</keyword>
<gene>
    <name evidence="1" type="ORF">SAMN05421665_1844</name>
</gene>
<evidence type="ECO:0000313" key="1">
    <source>
        <dbReference type="EMBL" id="SIT84375.1"/>
    </source>
</evidence>
<evidence type="ECO:0000313" key="2">
    <source>
        <dbReference type="Proteomes" id="UP000186997"/>
    </source>
</evidence>
<proteinExistence type="predicted"/>
<dbReference type="Proteomes" id="UP000186997">
    <property type="component" value="Unassembled WGS sequence"/>
</dbReference>
<dbReference type="InterPro" id="IPR012349">
    <property type="entry name" value="Split_barrel_FMN-bd"/>
</dbReference>
<dbReference type="Gene3D" id="2.30.110.10">
    <property type="entry name" value="Electron Transport, Fmn-binding Protein, Chain A"/>
    <property type="match status" value="1"/>
</dbReference>
<dbReference type="RefSeq" id="WP_076659282.1">
    <property type="nucleotide sequence ID" value="NZ_FTPR01000001.1"/>
</dbReference>
<dbReference type="SUPFAM" id="SSF50475">
    <property type="entry name" value="FMN-binding split barrel"/>
    <property type="match status" value="1"/>
</dbReference>
<accession>A0A1R3X0M4</accession>
<dbReference type="InterPro" id="IPR014419">
    <property type="entry name" value="HutZ"/>
</dbReference>
<sequence>MTDPINPTDDSARALAQNLLQNTRFAALAVTHPDSGAPYVARTAMLWHEGALLTLVSTLSLHTKALAKNPACAALIGEPGAKGDPLTHSRMTLMCTAHEVDKSAFKATWLAAIPKAKLYYDFSDFRLYALAVSEAHLNGGFGKAFTLGAGDLRV</sequence>
<dbReference type="PIRSF" id="PIRSF004633">
    <property type="entry name" value="UCP_PLP_oxd"/>
    <property type="match status" value="1"/>
</dbReference>